<protein>
    <submittedName>
        <fullName evidence="3">SGNH/GDSL hydrolase family protein</fullName>
    </submittedName>
</protein>
<comment type="caution">
    <text evidence="3">The sequence shown here is derived from an EMBL/GenBank/DDBJ whole genome shotgun (WGS) entry which is preliminary data.</text>
</comment>
<feature type="chain" id="PRO_5046272913" evidence="1">
    <location>
        <begin position="27"/>
        <end position="412"/>
    </location>
</feature>
<feature type="signal peptide" evidence="1">
    <location>
        <begin position="1"/>
        <end position="26"/>
    </location>
</feature>
<dbReference type="EMBL" id="JAUHLN010000003">
    <property type="protein sequence ID" value="MDN4074436.1"/>
    <property type="molecule type" value="Genomic_DNA"/>
</dbReference>
<dbReference type="PANTHER" id="PTHR43784">
    <property type="entry name" value="GDSL-LIKE LIPASE/ACYLHYDROLASE, PUTATIVE (AFU_ORTHOLOGUE AFUA_2G00820)-RELATED"/>
    <property type="match status" value="1"/>
</dbReference>
<keyword evidence="1" id="KW-0732">Signal</keyword>
<evidence type="ECO:0000313" key="3">
    <source>
        <dbReference type="EMBL" id="MDN4074436.1"/>
    </source>
</evidence>
<dbReference type="RefSeq" id="WP_290400564.1">
    <property type="nucleotide sequence ID" value="NZ_JAUHLN010000003.1"/>
</dbReference>
<accession>A0ABT8E951</accession>
<dbReference type="InterPro" id="IPR036514">
    <property type="entry name" value="SGNH_hydro_sf"/>
</dbReference>
<dbReference type="CDD" id="cd01830">
    <property type="entry name" value="XynE_like"/>
    <property type="match status" value="1"/>
</dbReference>
<organism evidence="3 4">
    <name type="scientific">Fictibacillus terranigra</name>
    <dbReference type="NCBI Taxonomy" id="3058424"/>
    <lineage>
        <taxon>Bacteria</taxon>
        <taxon>Bacillati</taxon>
        <taxon>Bacillota</taxon>
        <taxon>Bacilli</taxon>
        <taxon>Bacillales</taxon>
        <taxon>Fictibacillaceae</taxon>
        <taxon>Fictibacillus</taxon>
    </lineage>
</organism>
<dbReference type="GO" id="GO:0016787">
    <property type="term" value="F:hydrolase activity"/>
    <property type="evidence" value="ECO:0007669"/>
    <property type="project" value="UniProtKB-KW"/>
</dbReference>
<dbReference type="Gene3D" id="3.40.50.1110">
    <property type="entry name" value="SGNH hydrolase"/>
    <property type="match status" value="1"/>
</dbReference>
<evidence type="ECO:0000259" key="2">
    <source>
        <dbReference type="Pfam" id="PF13472"/>
    </source>
</evidence>
<proteinExistence type="predicted"/>
<sequence>MHKLKHSILSIIAAVGLMAGCSIASADTSQANHHQWIASWGASQQMPRESGVSHDGFKNQTIRMIVNPNQGGKDVRLRFSNLYGVKPLVLDKVLLAHSATGAETVPKTGRMVTFKGKKRTVIPVGREISSDSVDFEVKENQDLTVSVYTHSATGPTTWHPLSKRTTYVSEQGDHTSENQSTSFTKGFKNWFWMEGIDVAAKDKKTRVIITLGDSITDSYGFTSNPNRSWGDYFDQRLQEKYKHRSISVINSGISGNRILRDSPIFGEKALDRLNHDVLEQPGVTDMIVLEGINDIGQDPHEFDSSKIIAGMQQIIDKAHAKGIKVYGGTLTPFRGTTIANYFTEEGEKTREEVNHWIRTSGAFDEVIDFERMIQDPADPKRLLPAFDSGDHLHPSDAGFQAMANGIDIALLE</sequence>
<dbReference type="Proteomes" id="UP001168694">
    <property type="component" value="Unassembled WGS sequence"/>
</dbReference>
<name>A0ABT8E951_9BACL</name>
<keyword evidence="4" id="KW-1185">Reference proteome</keyword>
<evidence type="ECO:0000313" key="4">
    <source>
        <dbReference type="Proteomes" id="UP001168694"/>
    </source>
</evidence>
<dbReference type="PANTHER" id="PTHR43784:SF2">
    <property type="entry name" value="GDSL-LIKE LIPASE_ACYLHYDROLASE, PUTATIVE (AFU_ORTHOLOGUE AFUA_2G00820)-RELATED"/>
    <property type="match status" value="1"/>
</dbReference>
<dbReference type="SUPFAM" id="SSF52266">
    <property type="entry name" value="SGNH hydrolase"/>
    <property type="match status" value="1"/>
</dbReference>
<dbReference type="Pfam" id="PF13472">
    <property type="entry name" value="Lipase_GDSL_2"/>
    <property type="match status" value="1"/>
</dbReference>
<evidence type="ECO:0000256" key="1">
    <source>
        <dbReference type="SAM" id="SignalP"/>
    </source>
</evidence>
<dbReference type="InterPro" id="IPR053140">
    <property type="entry name" value="GDSL_Rv0518-like"/>
</dbReference>
<dbReference type="InterPro" id="IPR013830">
    <property type="entry name" value="SGNH_hydro"/>
</dbReference>
<gene>
    <name evidence="3" type="ORF">QYF49_15750</name>
</gene>
<feature type="domain" description="SGNH hydrolase-type esterase" evidence="2">
    <location>
        <begin position="211"/>
        <end position="401"/>
    </location>
</feature>
<dbReference type="PROSITE" id="PS51257">
    <property type="entry name" value="PROKAR_LIPOPROTEIN"/>
    <property type="match status" value="1"/>
</dbReference>
<keyword evidence="3" id="KW-0378">Hydrolase</keyword>
<reference evidence="3" key="1">
    <citation type="submission" date="2023-06" db="EMBL/GenBank/DDBJ databases">
        <title>Draft Genome Sequences of Representative Paenibacillus Polymyxa, Bacillus cereus, Fictibacillus sp., and Brevibacillus agri Strains Isolated from Amazonian Dark Earth.</title>
        <authorList>
            <person name="Pellegrinetti T.A."/>
            <person name="Cunha I.C.M."/>
            <person name="Chaves M.G."/>
            <person name="Freitas A.S."/>
            <person name="Silva A.V.R."/>
            <person name="Tsai S.M."/>
            <person name="Mendes L.W."/>
        </authorList>
    </citation>
    <scope>NUCLEOTIDE SEQUENCE</scope>
    <source>
        <strain evidence="3">CENA-BCM004</strain>
    </source>
</reference>